<keyword evidence="3" id="KW-1185">Reference proteome</keyword>
<dbReference type="EMBL" id="CP002738">
    <property type="protein sequence ID" value="AEG01591.1"/>
    <property type="molecule type" value="Genomic_DNA"/>
</dbReference>
<dbReference type="RefSeq" id="WP_013819818.1">
    <property type="nucleotide sequence ID" value="NC_015572.1"/>
</dbReference>
<reference key="2">
    <citation type="submission" date="2011-05" db="EMBL/GenBank/DDBJ databases">
        <title>Complete genome sequence of the aerobic marine methanotroph Methylomonas methanica MC09.</title>
        <authorList>
            <person name="Boden R."/>
            <person name="Cunliffe M."/>
            <person name="Scanlan J."/>
            <person name="Moussard H."/>
            <person name="Kits K.D."/>
            <person name="Klotz M."/>
            <person name="Jetten M."/>
            <person name="Vuilleumier S."/>
            <person name="Han J."/>
            <person name="Peters L."/>
            <person name="Mikhailova N."/>
            <person name="Teshima H."/>
            <person name="Tapia R."/>
            <person name="Kyrpides N."/>
            <person name="Ivanova N."/>
            <person name="Pagani I."/>
            <person name="Cheng J.-F."/>
            <person name="Goodwin L."/>
            <person name="Han C."/>
            <person name="Hauser L."/>
            <person name="Land M."/>
            <person name="Lapidus A."/>
            <person name="Lucas S."/>
            <person name="Pitluck S."/>
            <person name="Woyke T."/>
            <person name="Stein L.Y."/>
            <person name="Murrell C."/>
        </authorList>
    </citation>
    <scope>NUCLEOTIDE SEQUENCE</scope>
    <source>
        <strain>MC09</strain>
    </source>
</reference>
<keyword evidence="1" id="KW-1133">Transmembrane helix</keyword>
<protein>
    <submittedName>
        <fullName evidence="2">Uncharacterized protein</fullName>
    </submittedName>
</protein>
<organism evidence="2 3">
    <name type="scientific">Methylomonas methanica (strain DSM 25384 / MC09)</name>
    <dbReference type="NCBI Taxonomy" id="857087"/>
    <lineage>
        <taxon>Bacteria</taxon>
        <taxon>Pseudomonadati</taxon>
        <taxon>Pseudomonadota</taxon>
        <taxon>Gammaproteobacteria</taxon>
        <taxon>Methylococcales</taxon>
        <taxon>Methylococcaceae</taxon>
        <taxon>Methylomonas</taxon>
    </lineage>
</organism>
<keyword evidence="1" id="KW-0472">Membrane</keyword>
<keyword evidence="1" id="KW-0812">Transmembrane</keyword>
<gene>
    <name evidence="2" type="ordered locus">Metme_3217</name>
</gene>
<dbReference type="KEGG" id="mmt:Metme_3217"/>
<proteinExistence type="predicted"/>
<evidence type="ECO:0000256" key="1">
    <source>
        <dbReference type="SAM" id="Phobius"/>
    </source>
</evidence>
<sequence length="40" mass="4365">MIISATALAWLVGTATLATLAAPVILIIFWIRDLLKGQLW</sequence>
<dbReference type="HOGENOM" id="CLU_219401_0_0_6"/>
<accession>G0A4K0</accession>
<evidence type="ECO:0000313" key="2">
    <source>
        <dbReference type="EMBL" id="AEG01591.1"/>
    </source>
</evidence>
<reference evidence="3" key="3">
    <citation type="submission" date="2011-05" db="EMBL/GenBank/DDBJ databases">
        <title>Complete sequence of Methylomonas methanica MC09.</title>
        <authorList>
            <consortium name="US DOE Joint Genome Institute"/>
            <person name="Lucas S."/>
            <person name="Han J."/>
            <person name="Lapidus A."/>
            <person name="Cheng J.-F."/>
            <person name="Goodwin L."/>
            <person name="Pitluck S."/>
            <person name="Peters L."/>
            <person name="Mikhailova N."/>
            <person name="Teshima H."/>
            <person name="Han C."/>
            <person name="Tapia R."/>
            <person name="Land M."/>
            <person name="Hauser L."/>
            <person name="Kyrpides N."/>
            <person name="Ivanova N."/>
            <person name="Pagani I."/>
            <person name="Stein L."/>
            <person name="Woyke T."/>
        </authorList>
    </citation>
    <scope>NUCLEOTIDE SEQUENCE [LARGE SCALE GENOMIC DNA]</scope>
    <source>
        <strain evidence="3">MC09</strain>
    </source>
</reference>
<dbReference type="Proteomes" id="UP000008888">
    <property type="component" value="Chromosome"/>
</dbReference>
<feature type="transmembrane region" description="Helical" evidence="1">
    <location>
        <begin position="7"/>
        <end position="31"/>
    </location>
</feature>
<reference evidence="2 3" key="1">
    <citation type="journal article" date="2011" name="J. Bacteriol.">
        <title>Complete Genome Sequence of the Aerobic Marine Methanotroph Methylomonas methanica MC09.</title>
        <authorList>
            <person name="Boden R."/>
            <person name="Cunliffe M."/>
            <person name="Scanlan J."/>
            <person name="Moussard H."/>
            <person name="Kits K.D."/>
            <person name="Klotz M.G."/>
            <person name="Jetten M.S."/>
            <person name="Vuilleumier S."/>
            <person name="Han J."/>
            <person name="Peters L."/>
            <person name="Mikhailova N."/>
            <person name="Teshima H."/>
            <person name="Tapia R."/>
            <person name="Kyrpides N."/>
            <person name="Ivanova N."/>
            <person name="Pagani I."/>
            <person name="Cheng J.F."/>
            <person name="Goodwin L."/>
            <person name="Han C."/>
            <person name="Hauser L."/>
            <person name="Land M.L."/>
            <person name="Lapidus A."/>
            <person name="Lucas S."/>
            <person name="Pitluck S."/>
            <person name="Woyke T."/>
            <person name="Stein L."/>
            <person name="Murrell J.C."/>
        </authorList>
    </citation>
    <scope>NUCLEOTIDE SEQUENCE [LARGE SCALE GENOMIC DNA]</scope>
    <source>
        <strain evidence="2 3">MC09</strain>
    </source>
</reference>
<name>G0A4K0_METMM</name>
<dbReference type="AlphaFoldDB" id="G0A4K0"/>
<evidence type="ECO:0000313" key="3">
    <source>
        <dbReference type="Proteomes" id="UP000008888"/>
    </source>
</evidence>